<dbReference type="EMBL" id="ML996193">
    <property type="protein sequence ID" value="KAF2731556.1"/>
    <property type="molecule type" value="Genomic_DNA"/>
</dbReference>
<dbReference type="InterPro" id="IPR058664">
    <property type="entry name" value="ARB_00930-like_C"/>
</dbReference>
<organism evidence="4 5">
    <name type="scientific">Polyplosphaeria fusca</name>
    <dbReference type="NCBI Taxonomy" id="682080"/>
    <lineage>
        <taxon>Eukaryota</taxon>
        <taxon>Fungi</taxon>
        <taxon>Dikarya</taxon>
        <taxon>Ascomycota</taxon>
        <taxon>Pezizomycotina</taxon>
        <taxon>Dothideomycetes</taxon>
        <taxon>Pleosporomycetidae</taxon>
        <taxon>Pleosporales</taxon>
        <taxon>Tetraplosphaeriaceae</taxon>
        <taxon>Polyplosphaeria</taxon>
    </lineage>
</organism>
<dbReference type="Pfam" id="PF00144">
    <property type="entry name" value="Beta-lactamase"/>
    <property type="match status" value="1"/>
</dbReference>
<keyword evidence="5" id="KW-1185">Reference proteome</keyword>
<comment type="caution">
    <text evidence="4">The sequence shown here is derived from an EMBL/GenBank/DDBJ whole genome shotgun (WGS) entry which is preliminary data.</text>
</comment>
<dbReference type="Gene3D" id="3.40.710.10">
    <property type="entry name" value="DD-peptidase/beta-lactamase superfamily"/>
    <property type="match status" value="1"/>
</dbReference>
<feature type="domain" description="Beta-lactamase-like ARB-00930-like C-terminal" evidence="3">
    <location>
        <begin position="404"/>
        <end position="469"/>
    </location>
</feature>
<comment type="similarity">
    <text evidence="1">Belongs to the beta-lactamase family.</text>
</comment>
<evidence type="ECO:0000256" key="1">
    <source>
        <dbReference type="ARBA" id="ARBA00038473"/>
    </source>
</evidence>
<evidence type="ECO:0000313" key="5">
    <source>
        <dbReference type="Proteomes" id="UP000799444"/>
    </source>
</evidence>
<dbReference type="InterPro" id="IPR051478">
    <property type="entry name" value="Beta-lactamase-like_AB/R"/>
</dbReference>
<protein>
    <submittedName>
        <fullName evidence="4">Beta-lactamase/transpeptidase-like protein</fullName>
    </submittedName>
</protein>
<feature type="domain" description="Beta-lactamase-related" evidence="2">
    <location>
        <begin position="70"/>
        <end position="297"/>
    </location>
</feature>
<dbReference type="PANTHER" id="PTHR22935:SF95">
    <property type="entry name" value="BETA-LACTAMASE-LIKE 1-RELATED"/>
    <property type="match status" value="1"/>
</dbReference>
<name>A0A9P4QV99_9PLEO</name>
<evidence type="ECO:0000259" key="2">
    <source>
        <dbReference type="Pfam" id="PF00144"/>
    </source>
</evidence>
<proteinExistence type="inferred from homology"/>
<dbReference type="Pfam" id="PF26335">
    <property type="entry name" value="ARB_00930_C"/>
    <property type="match status" value="2"/>
</dbReference>
<reference evidence="4" key="1">
    <citation type="journal article" date="2020" name="Stud. Mycol.">
        <title>101 Dothideomycetes genomes: a test case for predicting lifestyles and emergence of pathogens.</title>
        <authorList>
            <person name="Haridas S."/>
            <person name="Albert R."/>
            <person name="Binder M."/>
            <person name="Bloem J."/>
            <person name="Labutti K."/>
            <person name="Salamov A."/>
            <person name="Andreopoulos B."/>
            <person name="Baker S."/>
            <person name="Barry K."/>
            <person name="Bills G."/>
            <person name="Bluhm B."/>
            <person name="Cannon C."/>
            <person name="Castanera R."/>
            <person name="Culley D."/>
            <person name="Daum C."/>
            <person name="Ezra D."/>
            <person name="Gonzalez J."/>
            <person name="Henrissat B."/>
            <person name="Kuo A."/>
            <person name="Liang C."/>
            <person name="Lipzen A."/>
            <person name="Lutzoni F."/>
            <person name="Magnuson J."/>
            <person name="Mondo S."/>
            <person name="Nolan M."/>
            <person name="Ohm R."/>
            <person name="Pangilinan J."/>
            <person name="Park H.-J."/>
            <person name="Ramirez L."/>
            <person name="Alfaro M."/>
            <person name="Sun H."/>
            <person name="Tritt A."/>
            <person name="Yoshinaga Y."/>
            <person name="Zwiers L.-H."/>
            <person name="Turgeon B."/>
            <person name="Goodwin S."/>
            <person name="Spatafora J."/>
            <person name="Crous P."/>
            <person name="Grigoriev I."/>
        </authorList>
    </citation>
    <scope>NUCLEOTIDE SEQUENCE</scope>
    <source>
        <strain evidence="4">CBS 125425</strain>
    </source>
</reference>
<dbReference type="InterPro" id="IPR001466">
    <property type="entry name" value="Beta-lactam-related"/>
</dbReference>
<dbReference type="AlphaFoldDB" id="A0A9P4QV99"/>
<feature type="domain" description="Beta-lactamase-like ARB-00930-like C-terminal" evidence="3">
    <location>
        <begin position="359"/>
        <end position="403"/>
    </location>
</feature>
<accession>A0A9P4QV99</accession>
<dbReference type="Proteomes" id="UP000799444">
    <property type="component" value="Unassembled WGS sequence"/>
</dbReference>
<evidence type="ECO:0000313" key="4">
    <source>
        <dbReference type="EMBL" id="KAF2731556.1"/>
    </source>
</evidence>
<evidence type="ECO:0000259" key="3">
    <source>
        <dbReference type="Pfam" id="PF26335"/>
    </source>
</evidence>
<dbReference type="SUPFAM" id="SSF56601">
    <property type="entry name" value="beta-lactamase/transpeptidase-like"/>
    <property type="match status" value="1"/>
</dbReference>
<gene>
    <name evidence="4" type="ORF">EJ04DRAFT_526040</name>
</gene>
<dbReference type="PANTHER" id="PTHR22935">
    <property type="entry name" value="PENICILLIN-BINDING PROTEIN"/>
    <property type="match status" value="1"/>
</dbReference>
<dbReference type="OrthoDB" id="10250282at2759"/>
<dbReference type="InterPro" id="IPR012338">
    <property type="entry name" value="Beta-lactam/transpept-like"/>
</dbReference>
<sequence>MDECQPPGPFLPAPVVNLTVPVDNKTFTEWRLRPWANSTSFAIKASIGGQEIFSYENIAIGYNVSGVRTGDIQFRVASTTKAFTVLAVLLSKYQIGWDDPITNFVPGLRDNVWKSVTIGMLASQVSGLGKNRYVADLYYQLGNNAGPLLGLPTVSNTSPNCDYVLGVRVCSQEEVLTMFHSPEWLPESPGTGPAYSNVGFNLLGMALASVHSKSYEDVISDLITEPLDMTRTTFKTPKAGEAVLPRANDSWWVGDFANYNPTGGLWSTANDLLKFQQAILEHKQLSASEVRQSLKPHALTSSLYQAVGVIPGYGAYAVLVPEYDPAISITLAGARSGATVNDLMSLAVEAIVPFADAAARTQANAKYTGTFSAANSSSMTIAQDEGPGLAITKWTNDGVDVTESEEKWRLSFEVVESEKGFADGGCGSWLSADSFRYVQGRADELTFGIKGAKAGSVVVGAWRNELVREGR</sequence>